<dbReference type="Proteomes" id="UP000887013">
    <property type="component" value="Unassembled WGS sequence"/>
</dbReference>
<reference evidence="1" key="1">
    <citation type="submission" date="2020-08" db="EMBL/GenBank/DDBJ databases">
        <title>Multicomponent nature underlies the extraordinary mechanical properties of spider dragline silk.</title>
        <authorList>
            <person name="Kono N."/>
            <person name="Nakamura H."/>
            <person name="Mori M."/>
            <person name="Yoshida Y."/>
            <person name="Ohtoshi R."/>
            <person name="Malay A.D."/>
            <person name="Moran D.A.P."/>
            <person name="Tomita M."/>
            <person name="Numata K."/>
            <person name="Arakawa K."/>
        </authorList>
    </citation>
    <scope>NUCLEOTIDE SEQUENCE</scope>
</reference>
<accession>A0A8X6IDX8</accession>
<comment type="caution">
    <text evidence="1">The sequence shown here is derived from an EMBL/GenBank/DDBJ whole genome shotgun (WGS) entry which is preliminary data.</text>
</comment>
<evidence type="ECO:0000313" key="1">
    <source>
        <dbReference type="EMBL" id="GFS42093.1"/>
    </source>
</evidence>
<protein>
    <submittedName>
        <fullName evidence="1">Uncharacterized protein</fullName>
    </submittedName>
</protein>
<evidence type="ECO:0000313" key="2">
    <source>
        <dbReference type="Proteomes" id="UP000887013"/>
    </source>
</evidence>
<name>A0A8X6IDX8_NEPPI</name>
<gene>
    <name evidence="1" type="ORF">NPIL_444661</name>
</gene>
<keyword evidence="2" id="KW-1185">Reference proteome</keyword>
<sequence>MLFRIWVIPIINLGEFILEYYPDSLLVNGSEISHTMVNFPGFRNWIQEIGNADESDIDVSDFENGEIDDDVKDPSFAPPDLKYYSHLKNRQMKKNQLFLKFP</sequence>
<dbReference type="AlphaFoldDB" id="A0A8X6IDX8"/>
<dbReference type="EMBL" id="BMAW01043971">
    <property type="protein sequence ID" value="GFS42093.1"/>
    <property type="molecule type" value="Genomic_DNA"/>
</dbReference>
<organism evidence="1 2">
    <name type="scientific">Nephila pilipes</name>
    <name type="common">Giant wood spider</name>
    <name type="synonym">Nephila maculata</name>
    <dbReference type="NCBI Taxonomy" id="299642"/>
    <lineage>
        <taxon>Eukaryota</taxon>
        <taxon>Metazoa</taxon>
        <taxon>Ecdysozoa</taxon>
        <taxon>Arthropoda</taxon>
        <taxon>Chelicerata</taxon>
        <taxon>Arachnida</taxon>
        <taxon>Araneae</taxon>
        <taxon>Araneomorphae</taxon>
        <taxon>Entelegynae</taxon>
        <taxon>Araneoidea</taxon>
        <taxon>Nephilidae</taxon>
        <taxon>Nephila</taxon>
    </lineage>
</organism>
<proteinExistence type="predicted"/>